<dbReference type="Proteomes" id="UP000320762">
    <property type="component" value="Unassembled WGS sequence"/>
</dbReference>
<dbReference type="AlphaFoldDB" id="A0A550CL04"/>
<reference evidence="5 6" key="1">
    <citation type="journal article" date="2019" name="New Phytol.">
        <title>Comparative genomics reveals unique wood-decay strategies and fruiting body development in the Schizophyllaceae.</title>
        <authorList>
            <person name="Almasi E."/>
            <person name="Sahu N."/>
            <person name="Krizsan K."/>
            <person name="Balint B."/>
            <person name="Kovacs G.M."/>
            <person name="Kiss B."/>
            <person name="Cseklye J."/>
            <person name="Drula E."/>
            <person name="Henrissat B."/>
            <person name="Nagy I."/>
            <person name="Chovatia M."/>
            <person name="Adam C."/>
            <person name="LaButti K."/>
            <person name="Lipzen A."/>
            <person name="Riley R."/>
            <person name="Grigoriev I.V."/>
            <person name="Nagy L.G."/>
        </authorList>
    </citation>
    <scope>NUCLEOTIDE SEQUENCE [LARGE SCALE GENOMIC DNA]</scope>
    <source>
        <strain evidence="5 6">NL-1724</strain>
    </source>
</reference>
<dbReference type="Gene3D" id="6.10.20.40">
    <property type="entry name" value="TEA/ATTS domain"/>
    <property type="match status" value="1"/>
</dbReference>
<name>A0A550CL04_9AGAR</name>
<evidence type="ECO:0000256" key="3">
    <source>
        <dbReference type="SAM" id="MobiDB-lite"/>
    </source>
</evidence>
<dbReference type="STRING" id="97359.A0A550CL04"/>
<sequence length="588" mass="64927">MPTSLARAPSSSELDVARPPSAAHVYQPPPSTFVPSDDMNKGTVHAVNTLVGSRRSWKTMPEGKEPVWPPQLEAALIEGLEKYRPGSNTETRQLRRFPKRNRYISDYIHQITGKRRTPKQVGSRLQQLRDTCHDPRILDLVCRKEYPPANDMQQMYPPLSSMLPPIPALSIAFPRKNPLGGRLGQAISPPYRTNPEDSGPRHTWPQDSTTANQYNSPYLPLSPDEVVLSPNSGTPRHTIDVDAPSRLEARNDSPEIAAKQEEVDAAPPKIRRNTVVVNMAFRRQPILLTSPTYGVVGLQGTRASDTDLLGAPLAGDSVHHVNVDAPEDLSARAPEVAFHSFVPPHNWYCTFRVVVDGTEVHREEASVHTMSNRPHTYFSHLIPTYWAILCHSYDLSRCVVLQDVVSRDTGSIVCSLRYLFRDNSALPVTHAPSSIEQWRQSTTAGDPYETAFPHSPPMHDLPPAQTTPPPHPSTRTGPPLPPGWPEDKVYHSSFHSVRQPQPQHGYTGDGFLKEWDAAPSPQGAWQEGSVGSYQEGVPGPQPSTAPATTYVPPYATPSGAYQGYAPPEGAPPPSWTYTDVQPSQAPQW</sequence>
<dbReference type="PROSITE" id="PS51088">
    <property type="entry name" value="TEA_2"/>
    <property type="match status" value="1"/>
</dbReference>
<organism evidence="5 6">
    <name type="scientific">Schizophyllum amplum</name>
    <dbReference type="NCBI Taxonomy" id="97359"/>
    <lineage>
        <taxon>Eukaryota</taxon>
        <taxon>Fungi</taxon>
        <taxon>Dikarya</taxon>
        <taxon>Basidiomycota</taxon>
        <taxon>Agaricomycotina</taxon>
        <taxon>Agaricomycetes</taxon>
        <taxon>Agaricomycetidae</taxon>
        <taxon>Agaricales</taxon>
        <taxon>Schizophyllaceae</taxon>
        <taxon>Schizophyllum</taxon>
    </lineage>
</organism>
<dbReference type="Pfam" id="PF01285">
    <property type="entry name" value="TEA"/>
    <property type="match status" value="1"/>
</dbReference>
<feature type="region of interest" description="Disordered" evidence="3">
    <location>
        <begin position="519"/>
        <end position="588"/>
    </location>
</feature>
<evidence type="ECO:0000256" key="1">
    <source>
        <dbReference type="ARBA" id="ARBA00008421"/>
    </source>
</evidence>
<evidence type="ECO:0000313" key="6">
    <source>
        <dbReference type="Proteomes" id="UP000320762"/>
    </source>
</evidence>
<feature type="domain" description="TEA" evidence="4">
    <location>
        <begin position="61"/>
        <end position="135"/>
    </location>
</feature>
<proteinExistence type="inferred from homology"/>
<dbReference type="EMBL" id="VDMD01000005">
    <property type="protein sequence ID" value="TRM65444.1"/>
    <property type="molecule type" value="Genomic_DNA"/>
</dbReference>
<evidence type="ECO:0000256" key="2">
    <source>
        <dbReference type="PROSITE-ProRule" id="PRU00505"/>
    </source>
</evidence>
<dbReference type="InterPro" id="IPR000818">
    <property type="entry name" value="TEA/ATTS_dom"/>
</dbReference>
<feature type="compositionally biased region" description="Polar residues" evidence="3">
    <location>
        <begin position="575"/>
        <end position="588"/>
    </location>
</feature>
<dbReference type="OrthoDB" id="10006572at2759"/>
<evidence type="ECO:0000259" key="4">
    <source>
        <dbReference type="PROSITE" id="PS51088"/>
    </source>
</evidence>
<feature type="region of interest" description="Disordered" evidence="3">
    <location>
        <begin position="186"/>
        <end position="241"/>
    </location>
</feature>
<accession>A0A550CL04</accession>
<dbReference type="InterPro" id="IPR038096">
    <property type="entry name" value="TEA/ATTS_sf"/>
</dbReference>
<dbReference type="GO" id="GO:0003700">
    <property type="term" value="F:DNA-binding transcription factor activity"/>
    <property type="evidence" value="ECO:0007669"/>
    <property type="project" value="InterPro"/>
</dbReference>
<keyword evidence="6" id="KW-1185">Reference proteome</keyword>
<feature type="compositionally biased region" description="Pro residues" evidence="3">
    <location>
        <begin position="454"/>
        <end position="481"/>
    </location>
</feature>
<comment type="similarity">
    <text evidence="1">Belongs to the TEC1 family.</text>
</comment>
<protein>
    <recommendedName>
        <fullName evidence="4">TEA domain-containing protein</fullName>
    </recommendedName>
</protein>
<dbReference type="SMART" id="SM00426">
    <property type="entry name" value="TEA"/>
    <property type="match status" value="1"/>
</dbReference>
<feature type="compositionally biased region" description="Low complexity" evidence="3">
    <location>
        <begin position="542"/>
        <end position="558"/>
    </location>
</feature>
<feature type="region of interest" description="Disordered" evidence="3">
    <location>
        <begin position="1"/>
        <end position="40"/>
    </location>
</feature>
<comment type="caution">
    <text evidence="5">The sequence shown here is derived from an EMBL/GenBank/DDBJ whole genome shotgun (WGS) entry which is preliminary data.</text>
</comment>
<evidence type="ECO:0000313" key="5">
    <source>
        <dbReference type="EMBL" id="TRM65444.1"/>
    </source>
</evidence>
<feature type="region of interest" description="Disordered" evidence="3">
    <location>
        <begin position="445"/>
        <end position="481"/>
    </location>
</feature>
<feature type="compositionally biased region" description="Polar residues" evidence="3">
    <location>
        <begin position="1"/>
        <end position="13"/>
    </location>
</feature>
<feature type="DNA-binding region" description="TEA" evidence="2">
    <location>
        <begin position="61"/>
        <end position="135"/>
    </location>
</feature>
<feature type="compositionally biased region" description="Polar residues" evidence="3">
    <location>
        <begin position="205"/>
        <end position="216"/>
    </location>
</feature>
<gene>
    <name evidence="5" type="ORF">BD626DRAFT_546930</name>
</gene>